<name>A0A9P6M8A2_9FUNG</name>
<evidence type="ECO:0000256" key="1">
    <source>
        <dbReference type="SAM" id="MobiDB-lite"/>
    </source>
</evidence>
<comment type="caution">
    <text evidence="2">The sequence shown here is derived from an EMBL/GenBank/DDBJ whole genome shotgun (WGS) entry which is preliminary data.</text>
</comment>
<dbReference type="Proteomes" id="UP000749646">
    <property type="component" value="Unassembled WGS sequence"/>
</dbReference>
<gene>
    <name evidence="2" type="ORF">BGZ65_007703</name>
</gene>
<evidence type="ECO:0000313" key="3">
    <source>
        <dbReference type="Proteomes" id="UP000749646"/>
    </source>
</evidence>
<organism evidence="2 3">
    <name type="scientific">Modicella reniformis</name>
    <dbReference type="NCBI Taxonomy" id="1440133"/>
    <lineage>
        <taxon>Eukaryota</taxon>
        <taxon>Fungi</taxon>
        <taxon>Fungi incertae sedis</taxon>
        <taxon>Mucoromycota</taxon>
        <taxon>Mortierellomycotina</taxon>
        <taxon>Mortierellomycetes</taxon>
        <taxon>Mortierellales</taxon>
        <taxon>Mortierellaceae</taxon>
        <taxon>Modicella</taxon>
    </lineage>
</organism>
<keyword evidence="3" id="KW-1185">Reference proteome</keyword>
<dbReference type="EMBL" id="JAAAHW010004241">
    <property type="protein sequence ID" value="KAF9976723.1"/>
    <property type="molecule type" value="Genomic_DNA"/>
</dbReference>
<accession>A0A9P6M8A2</accession>
<feature type="region of interest" description="Disordered" evidence="1">
    <location>
        <begin position="141"/>
        <end position="165"/>
    </location>
</feature>
<reference evidence="2" key="1">
    <citation type="journal article" date="2020" name="Fungal Divers.">
        <title>Resolving the Mortierellaceae phylogeny through synthesis of multi-gene phylogenetics and phylogenomics.</title>
        <authorList>
            <person name="Vandepol N."/>
            <person name="Liber J."/>
            <person name="Desiro A."/>
            <person name="Na H."/>
            <person name="Kennedy M."/>
            <person name="Barry K."/>
            <person name="Grigoriev I.V."/>
            <person name="Miller A.N."/>
            <person name="O'Donnell K."/>
            <person name="Stajich J.E."/>
            <person name="Bonito G."/>
        </authorList>
    </citation>
    <scope>NUCLEOTIDE SEQUENCE</scope>
    <source>
        <strain evidence="2">MES-2147</strain>
    </source>
</reference>
<dbReference type="AlphaFoldDB" id="A0A9P6M8A2"/>
<dbReference type="OrthoDB" id="2410944at2759"/>
<proteinExistence type="predicted"/>
<sequence>MFSFAGTVFVGLQEIVDYFKSLGVPSTMASLPYKAIVDIGLMEVYSGKDISPLEYNPKRHIAAHRLDYTPETARNHDLLWGAVAETAWSGAERKFLQDYVGRTHSKLSSSDLSTPTSSIASQAASSLQSLALPSQISIPLPSASTSLPTPSPLSPPSHSASGELPTQTIPIHCIGNAGTGIEYRTSKMIQTTAIKDVDINDALVCWNHMCLSFRHGHNTTATNMRHSTSSW</sequence>
<protein>
    <submittedName>
        <fullName evidence="2">Uncharacterized protein</fullName>
    </submittedName>
</protein>
<evidence type="ECO:0000313" key="2">
    <source>
        <dbReference type="EMBL" id="KAF9976723.1"/>
    </source>
</evidence>